<dbReference type="EMBL" id="JAJFAZ020000002">
    <property type="protein sequence ID" value="KAI5344476.1"/>
    <property type="molecule type" value="Genomic_DNA"/>
</dbReference>
<reference evidence="2 5" key="3">
    <citation type="journal article" date="2022" name="G3 (Bethesda)">
        <title>Whole-genome sequence and methylome profiling of the almond [Prunus dulcis (Mill.) D.A. Webb] cultivar 'Nonpareil'.</title>
        <authorList>
            <person name="D'Amico-Willman K.M."/>
            <person name="Ouma W.Z."/>
            <person name="Meulia T."/>
            <person name="Sideli G.M."/>
            <person name="Gradziel T.M."/>
            <person name="Fresnedo-Ramirez J."/>
        </authorList>
    </citation>
    <scope>NUCLEOTIDE SEQUENCE [LARGE SCALE GENOMIC DNA]</scope>
    <source>
        <strain evidence="2">Clone GOH B32 T37-40</strain>
    </source>
</reference>
<dbReference type="InParanoid" id="A0A5E4G3V9"/>
<dbReference type="AlphaFoldDB" id="A0A5E4G3V9"/>
<sequence>MEAVMGLMRRMPPKTPRWLSLPFSPFCPNTPPISSLKSISPFQRRCRDGFRFGWWIGGVWVGMTGGEFGWLWMMVGLLVAERGERRKDLGIGMVDEGGRNC</sequence>
<reference evidence="3" key="1">
    <citation type="submission" date="2019-07" db="EMBL/GenBank/DDBJ databases">
        <authorList>
            <person name="Alioto T."/>
            <person name="Alioto T."/>
            <person name="Gomez Garrido J."/>
        </authorList>
    </citation>
    <scope>NUCLEOTIDE SEQUENCE</scope>
</reference>
<evidence type="ECO:0000256" key="1">
    <source>
        <dbReference type="SAM" id="Phobius"/>
    </source>
</evidence>
<accession>A0A5E4G3V9</accession>
<evidence type="ECO:0000313" key="2">
    <source>
        <dbReference type="EMBL" id="KAI5344476.1"/>
    </source>
</evidence>
<reference evidence="4" key="2">
    <citation type="journal article" date="2020" name="Plant J.">
        <title>Transposons played a major role in the diversification between the closely related almond and peach genomes: results from the almond genome sequence.</title>
        <authorList>
            <person name="Alioto T."/>
            <person name="Alexiou K.G."/>
            <person name="Bardil A."/>
            <person name="Barteri F."/>
            <person name="Castanera R."/>
            <person name="Cruz F."/>
            <person name="Dhingra A."/>
            <person name="Duval H."/>
            <person name="Fernandez I Marti A."/>
            <person name="Frias L."/>
            <person name="Galan B."/>
            <person name="Garcia J.L."/>
            <person name="Howad W."/>
            <person name="Gomez-Garrido J."/>
            <person name="Gut M."/>
            <person name="Julca I."/>
            <person name="Morata J."/>
            <person name="Puigdomenech P."/>
            <person name="Ribeca P."/>
            <person name="Rubio Cabetas M.J."/>
            <person name="Vlasova A."/>
            <person name="Wirthensohn M."/>
            <person name="Garcia-Mas J."/>
            <person name="Gabaldon T."/>
            <person name="Casacuberta J.M."/>
            <person name="Arus P."/>
        </authorList>
    </citation>
    <scope>NUCLEOTIDE SEQUENCE [LARGE SCALE GENOMIC DNA]</scope>
    <source>
        <strain evidence="4">cv. Texas</strain>
    </source>
</reference>
<dbReference type="Proteomes" id="UP001054821">
    <property type="component" value="Chromosome 2"/>
</dbReference>
<keyword evidence="5" id="KW-1185">Reference proteome</keyword>
<proteinExistence type="predicted"/>
<name>A0A5E4G3V9_PRUDU</name>
<keyword evidence="1" id="KW-1133">Transmembrane helix</keyword>
<evidence type="ECO:0000313" key="3">
    <source>
        <dbReference type="EMBL" id="VVA34360.1"/>
    </source>
</evidence>
<evidence type="ECO:0000313" key="4">
    <source>
        <dbReference type="Proteomes" id="UP000327085"/>
    </source>
</evidence>
<keyword evidence="1" id="KW-0472">Membrane</keyword>
<dbReference type="Gramene" id="VVA34360">
    <property type="protein sequence ID" value="VVA34360"/>
    <property type="gene ID" value="Prudul26B022021"/>
</dbReference>
<keyword evidence="1" id="KW-0812">Transmembrane</keyword>
<dbReference type="Proteomes" id="UP000327085">
    <property type="component" value="Chromosome 2"/>
</dbReference>
<feature type="transmembrane region" description="Helical" evidence="1">
    <location>
        <begin position="59"/>
        <end position="80"/>
    </location>
</feature>
<dbReference type="EMBL" id="CABIKO010000329">
    <property type="protein sequence ID" value="VVA34360.1"/>
    <property type="molecule type" value="Genomic_DNA"/>
</dbReference>
<gene>
    <name evidence="3" type="ORF">ALMOND_2B022021</name>
    <name evidence="2" type="ORF">L3X38_012353</name>
</gene>
<organism evidence="3 4">
    <name type="scientific">Prunus dulcis</name>
    <name type="common">Almond</name>
    <name type="synonym">Amygdalus dulcis</name>
    <dbReference type="NCBI Taxonomy" id="3755"/>
    <lineage>
        <taxon>Eukaryota</taxon>
        <taxon>Viridiplantae</taxon>
        <taxon>Streptophyta</taxon>
        <taxon>Embryophyta</taxon>
        <taxon>Tracheophyta</taxon>
        <taxon>Spermatophyta</taxon>
        <taxon>Magnoliopsida</taxon>
        <taxon>eudicotyledons</taxon>
        <taxon>Gunneridae</taxon>
        <taxon>Pentapetalae</taxon>
        <taxon>rosids</taxon>
        <taxon>fabids</taxon>
        <taxon>Rosales</taxon>
        <taxon>Rosaceae</taxon>
        <taxon>Amygdaloideae</taxon>
        <taxon>Amygdaleae</taxon>
        <taxon>Prunus</taxon>
    </lineage>
</organism>
<evidence type="ECO:0000313" key="5">
    <source>
        <dbReference type="Proteomes" id="UP001054821"/>
    </source>
</evidence>
<protein>
    <submittedName>
        <fullName evidence="3">Uncharacterized protein</fullName>
    </submittedName>
</protein>